<dbReference type="InterPro" id="IPR007125">
    <property type="entry name" value="H2A/H2B/H3"/>
</dbReference>
<accession>A0A8K0SGB0</accession>
<proteinExistence type="inferred from homology"/>
<evidence type="ECO:0000256" key="4">
    <source>
        <dbReference type="ARBA" id="ARBA00023269"/>
    </source>
</evidence>
<comment type="similarity">
    <text evidence="2">Belongs to the histone H3 family.</text>
</comment>
<dbReference type="Pfam" id="PF00125">
    <property type="entry name" value="Histone"/>
    <property type="match status" value="1"/>
</dbReference>
<organism evidence="7 8">
    <name type="scientific">Stachybotrys elegans</name>
    <dbReference type="NCBI Taxonomy" id="80388"/>
    <lineage>
        <taxon>Eukaryota</taxon>
        <taxon>Fungi</taxon>
        <taxon>Dikarya</taxon>
        <taxon>Ascomycota</taxon>
        <taxon>Pezizomycotina</taxon>
        <taxon>Sordariomycetes</taxon>
        <taxon>Hypocreomycetidae</taxon>
        <taxon>Hypocreales</taxon>
        <taxon>Stachybotryaceae</taxon>
        <taxon>Stachybotrys</taxon>
    </lineage>
</organism>
<dbReference type="PANTHER" id="PTHR11426">
    <property type="entry name" value="HISTONE H3"/>
    <property type="match status" value="1"/>
</dbReference>
<protein>
    <submittedName>
        <fullName evidence="7">Histone H3.3C</fullName>
    </submittedName>
</protein>
<gene>
    <name evidence="7" type="ORF">B0I35DRAFT_360746</name>
</gene>
<evidence type="ECO:0000313" key="7">
    <source>
        <dbReference type="EMBL" id="KAH7308519.1"/>
    </source>
</evidence>
<dbReference type="GO" id="GO:0000786">
    <property type="term" value="C:nucleosome"/>
    <property type="evidence" value="ECO:0007669"/>
    <property type="project" value="UniProtKB-KW"/>
</dbReference>
<dbReference type="AlphaFoldDB" id="A0A8K0SGB0"/>
<dbReference type="EMBL" id="JAGPNK010000015">
    <property type="protein sequence ID" value="KAH7308519.1"/>
    <property type="molecule type" value="Genomic_DNA"/>
</dbReference>
<evidence type="ECO:0000256" key="2">
    <source>
        <dbReference type="ARBA" id="ARBA00010343"/>
    </source>
</evidence>
<evidence type="ECO:0000259" key="6">
    <source>
        <dbReference type="Pfam" id="PF00125"/>
    </source>
</evidence>
<dbReference type="GO" id="GO:0030527">
    <property type="term" value="F:structural constituent of chromatin"/>
    <property type="evidence" value="ECO:0007669"/>
    <property type="project" value="InterPro"/>
</dbReference>
<comment type="subcellular location">
    <subcellularLocation>
        <location evidence="1">Chromosome</location>
    </subcellularLocation>
</comment>
<sequence>MNRTKQTARGSAGGKAPRKKLPGQPASDARPKFKSGLRRRFHPGRRALNEMRRLQGRTTNLSMPRQPFQGLVREIAQQHHKDVRFGATATRVLQELTELAMEQWFACMNHAALCDGRITIMKKDSVFVRNLFSVHGNSVGGTRKPFLPTHFI</sequence>
<dbReference type="SMART" id="SM00428">
    <property type="entry name" value="H3"/>
    <property type="match status" value="1"/>
</dbReference>
<evidence type="ECO:0000256" key="3">
    <source>
        <dbReference type="ARBA" id="ARBA00022454"/>
    </source>
</evidence>
<keyword evidence="4" id="KW-0544">Nucleosome core</keyword>
<dbReference type="Proteomes" id="UP000813444">
    <property type="component" value="Unassembled WGS sequence"/>
</dbReference>
<evidence type="ECO:0000313" key="8">
    <source>
        <dbReference type="Proteomes" id="UP000813444"/>
    </source>
</evidence>
<dbReference type="GO" id="GO:0046982">
    <property type="term" value="F:protein heterodimerization activity"/>
    <property type="evidence" value="ECO:0007669"/>
    <property type="project" value="InterPro"/>
</dbReference>
<dbReference type="PRINTS" id="PR00622">
    <property type="entry name" value="HISTONEH3"/>
</dbReference>
<keyword evidence="8" id="KW-1185">Reference proteome</keyword>
<dbReference type="GO" id="GO:0003677">
    <property type="term" value="F:DNA binding"/>
    <property type="evidence" value="ECO:0007669"/>
    <property type="project" value="InterPro"/>
</dbReference>
<feature type="domain" description="Core Histone H2A/H2B/H3" evidence="6">
    <location>
        <begin position="44"/>
        <end position="127"/>
    </location>
</feature>
<dbReference type="SUPFAM" id="SSF47113">
    <property type="entry name" value="Histone-fold"/>
    <property type="match status" value="1"/>
</dbReference>
<evidence type="ECO:0000256" key="5">
    <source>
        <dbReference type="SAM" id="MobiDB-lite"/>
    </source>
</evidence>
<keyword evidence="4" id="KW-0238">DNA-binding</keyword>
<name>A0A8K0SGB0_9HYPO</name>
<evidence type="ECO:0000256" key="1">
    <source>
        <dbReference type="ARBA" id="ARBA00004286"/>
    </source>
</evidence>
<comment type="caution">
    <text evidence="7">The sequence shown here is derived from an EMBL/GenBank/DDBJ whole genome shotgun (WGS) entry which is preliminary data.</text>
</comment>
<dbReference type="OrthoDB" id="842664at2759"/>
<dbReference type="InterPro" id="IPR009072">
    <property type="entry name" value="Histone-fold"/>
</dbReference>
<reference evidence="7" key="1">
    <citation type="journal article" date="2021" name="Nat. Commun.">
        <title>Genetic determinants of endophytism in the Arabidopsis root mycobiome.</title>
        <authorList>
            <person name="Mesny F."/>
            <person name="Miyauchi S."/>
            <person name="Thiergart T."/>
            <person name="Pickel B."/>
            <person name="Atanasova L."/>
            <person name="Karlsson M."/>
            <person name="Huettel B."/>
            <person name="Barry K.W."/>
            <person name="Haridas S."/>
            <person name="Chen C."/>
            <person name="Bauer D."/>
            <person name="Andreopoulos W."/>
            <person name="Pangilinan J."/>
            <person name="LaButti K."/>
            <person name="Riley R."/>
            <person name="Lipzen A."/>
            <person name="Clum A."/>
            <person name="Drula E."/>
            <person name="Henrissat B."/>
            <person name="Kohler A."/>
            <person name="Grigoriev I.V."/>
            <person name="Martin F.M."/>
            <person name="Hacquard S."/>
        </authorList>
    </citation>
    <scope>NUCLEOTIDE SEQUENCE</scope>
    <source>
        <strain evidence="7">MPI-CAGE-CH-0235</strain>
    </source>
</reference>
<keyword evidence="3" id="KW-0158">Chromosome</keyword>
<dbReference type="Gene3D" id="1.10.20.10">
    <property type="entry name" value="Histone, subunit A"/>
    <property type="match status" value="1"/>
</dbReference>
<feature type="region of interest" description="Disordered" evidence="5">
    <location>
        <begin position="1"/>
        <end position="40"/>
    </location>
</feature>
<dbReference type="InterPro" id="IPR000164">
    <property type="entry name" value="Histone_H3/CENP-A"/>
</dbReference>